<gene>
    <name evidence="6" type="ORF">ACFSX4_11025</name>
</gene>
<organism evidence="6 7">
    <name type="scientific">Corticicoccus populi</name>
    <dbReference type="NCBI Taxonomy" id="1812821"/>
    <lineage>
        <taxon>Bacteria</taxon>
        <taxon>Bacillati</taxon>
        <taxon>Bacillota</taxon>
        <taxon>Bacilli</taxon>
        <taxon>Bacillales</taxon>
        <taxon>Staphylococcaceae</taxon>
        <taxon>Corticicoccus</taxon>
    </lineage>
</organism>
<name>A0ABW5X0B8_9STAP</name>
<sequence length="233" mass="27761">MYSTKDTASLLNITERTVRYYDNEGIVTASLRKNSHRYFSREKITELFVVLFLKKSGYSLSKIRTEMKNSDDIHTLFKNAVTYKEKEISRDLGMVKSIKELLNYYSEQDVHSIKEMAELEQLKSDTLARCLSPDELKVVHDISKIQAQHGMEESWQLLIDRIRTTHDYQGNVEEWFQLLDISFQGHWKIILKIWQLEEKYEMNFSELIDDNIKKNMRVFLYQKLEKEGYDVSY</sequence>
<dbReference type="InterPro" id="IPR000551">
    <property type="entry name" value="MerR-type_HTH_dom"/>
</dbReference>
<dbReference type="PROSITE" id="PS50937">
    <property type="entry name" value="HTH_MERR_2"/>
    <property type="match status" value="1"/>
</dbReference>
<dbReference type="SMART" id="SM00422">
    <property type="entry name" value="HTH_MERR"/>
    <property type="match status" value="1"/>
</dbReference>
<keyword evidence="7" id="KW-1185">Reference proteome</keyword>
<proteinExistence type="predicted"/>
<evidence type="ECO:0000259" key="5">
    <source>
        <dbReference type="PROSITE" id="PS50937"/>
    </source>
</evidence>
<dbReference type="RefSeq" id="WP_377774558.1">
    <property type="nucleotide sequence ID" value="NZ_JBHUOQ010000004.1"/>
</dbReference>
<keyword evidence="2" id="KW-0805">Transcription regulation</keyword>
<feature type="domain" description="HTH merR-type" evidence="5">
    <location>
        <begin position="1"/>
        <end position="69"/>
    </location>
</feature>
<protein>
    <submittedName>
        <fullName evidence="6">MerR family transcriptional regulator</fullName>
    </submittedName>
</protein>
<keyword evidence="3" id="KW-0238">DNA-binding</keyword>
<reference evidence="7" key="1">
    <citation type="journal article" date="2019" name="Int. J. Syst. Evol. Microbiol.">
        <title>The Global Catalogue of Microorganisms (GCM) 10K type strain sequencing project: providing services to taxonomists for standard genome sequencing and annotation.</title>
        <authorList>
            <consortium name="The Broad Institute Genomics Platform"/>
            <consortium name="The Broad Institute Genome Sequencing Center for Infectious Disease"/>
            <person name="Wu L."/>
            <person name="Ma J."/>
        </authorList>
    </citation>
    <scope>NUCLEOTIDE SEQUENCE [LARGE SCALE GENOMIC DNA]</scope>
    <source>
        <strain evidence="7">KCTC 33575</strain>
    </source>
</reference>
<evidence type="ECO:0000313" key="7">
    <source>
        <dbReference type="Proteomes" id="UP001597519"/>
    </source>
</evidence>
<dbReference type="SUPFAM" id="SSF46955">
    <property type="entry name" value="Putative DNA-binding domain"/>
    <property type="match status" value="1"/>
</dbReference>
<accession>A0ABW5X0B8</accession>
<dbReference type="PANTHER" id="PTHR30204:SF69">
    <property type="entry name" value="MERR-FAMILY TRANSCRIPTIONAL REGULATOR"/>
    <property type="match status" value="1"/>
</dbReference>
<evidence type="ECO:0000256" key="3">
    <source>
        <dbReference type="ARBA" id="ARBA00023125"/>
    </source>
</evidence>
<evidence type="ECO:0000256" key="4">
    <source>
        <dbReference type="ARBA" id="ARBA00023163"/>
    </source>
</evidence>
<dbReference type="Proteomes" id="UP001597519">
    <property type="component" value="Unassembled WGS sequence"/>
</dbReference>
<evidence type="ECO:0000256" key="1">
    <source>
        <dbReference type="ARBA" id="ARBA00022491"/>
    </source>
</evidence>
<dbReference type="InterPro" id="IPR009061">
    <property type="entry name" value="DNA-bd_dom_put_sf"/>
</dbReference>
<dbReference type="Gene3D" id="1.10.1660.10">
    <property type="match status" value="1"/>
</dbReference>
<evidence type="ECO:0000256" key="2">
    <source>
        <dbReference type="ARBA" id="ARBA00023015"/>
    </source>
</evidence>
<keyword evidence="4" id="KW-0804">Transcription</keyword>
<keyword evidence="1" id="KW-0678">Repressor</keyword>
<comment type="caution">
    <text evidence="6">The sequence shown here is derived from an EMBL/GenBank/DDBJ whole genome shotgun (WGS) entry which is preliminary data.</text>
</comment>
<dbReference type="Pfam" id="PF13411">
    <property type="entry name" value="MerR_1"/>
    <property type="match status" value="1"/>
</dbReference>
<dbReference type="InterPro" id="IPR047057">
    <property type="entry name" value="MerR_fam"/>
</dbReference>
<evidence type="ECO:0000313" key="6">
    <source>
        <dbReference type="EMBL" id="MFD2830996.1"/>
    </source>
</evidence>
<dbReference type="PANTHER" id="PTHR30204">
    <property type="entry name" value="REDOX-CYCLING DRUG-SENSING TRANSCRIPTIONAL ACTIVATOR SOXR"/>
    <property type="match status" value="1"/>
</dbReference>
<dbReference type="EMBL" id="JBHUOQ010000004">
    <property type="protein sequence ID" value="MFD2830996.1"/>
    <property type="molecule type" value="Genomic_DNA"/>
</dbReference>